<evidence type="ECO:0000256" key="2">
    <source>
        <dbReference type="ARBA" id="ARBA00005581"/>
    </source>
</evidence>
<keyword evidence="8" id="KW-1185">Reference proteome</keyword>
<accession>A0AAV1X7R1</accession>
<evidence type="ECO:0000256" key="6">
    <source>
        <dbReference type="RuleBase" id="RU367044"/>
    </source>
</evidence>
<reference evidence="7 8" key="1">
    <citation type="submission" date="2024-03" db="EMBL/GenBank/DDBJ databases">
        <authorList>
            <person name="Martinez-Hernandez J."/>
        </authorList>
    </citation>
    <scope>NUCLEOTIDE SEQUENCE [LARGE SCALE GENOMIC DNA]</scope>
</reference>
<keyword evidence="3 6" id="KW-0713">Self-incompatibility</keyword>
<evidence type="ECO:0000256" key="5">
    <source>
        <dbReference type="ARBA" id="ARBA00022729"/>
    </source>
</evidence>
<dbReference type="Proteomes" id="UP001497480">
    <property type="component" value="Unassembled WGS sequence"/>
</dbReference>
<dbReference type="GO" id="GO:0005576">
    <property type="term" value="C:extracellular region"/>
    <property type="evidence" value="ECO:0007669"/>
    <property type="project" value="UniProtKB-SubCell"/>
</dbReference>
<dbReference type="InterPro" id="IPR010264">
    <property type="entry name" value="Self-incomp_S1"/>
</dbReference>
<name>A0AAV1X7R1_LUPLU</name>
<evidence type="ECO:0000256" key="1">
    <source>
        <dbReference type="ARBA" id="ARBA00004613"/>
    </source>
</evidence>
<comment type="subcellular location">
    <subcellularLocation>
        <location evidence="1 6">Secreted</location>
    </subcellularLocation>
</comment>
<comment type="caution">
    <text evidence="7">The sequence shown here is derived from an EMBL/GenBank/DDBJ whole genome shotgun (WGS) entry which is preliminary data.</text>
</comment>
<dbReference type="GO" id="GO:0060320">
    <property type="term" value="P:rejection of self pollen"/>
    <property type="evidence" value="ECO:0007669"/>
    <property type="project" value="UniProtKB-KW"/>
</dbReference>
<dbReference type="Pfam" id="PF05938">
    <property type="entry name" value="Self-incomp_S1"/>
    <property type="match status" value="1"/>
</dbReference>
<keyword evidence="4 6" id="KW-0964">Secreted</keyword>
<keyword evidence="5" id="KW-0732">Signal</keyword>
<evidence type="ECO:0000313" key="7">
    <source>
        <dbReference type="EMBL" id="CAL0317251.1"/>
    </source>
</evidence>
<dbReference type="EMBL" id="CAXHTB010000012">
    <property type="protein sequence ID" value="CAL0317251.1"/>
    <property type="molecule type" value="Genomic_DNA"/>
</dbReference>
<evidence type="ECO:0000313" key="8">
    <source>
        <dbReference type="Proteomes" id="UP001497480"/>
    </source>
</evidence>
<dbReference type="AlphaFoldDB" id="A0AAV1X7R1"/>
<dbReference type="PANTHER" id="PTHR31232">
    <property type="match status" value="1"/>
</dbReference>
<evidence type="ECO:0000256" key="3">
    <source>
        <dbReference type="ARBA" id="ARBA00022471"/>
    </source>
</evidence>
<proteinExistence type="inferred from homology"/>
<organism evidence="7 8">
    <name type="scientific">Lupinus luteus</name>
    <name type="common">European yellow lupine</name>
    <dbReference type="NCBI Taxonomy" id="3873"/>
    <lineage>
        <taxon>Eukaryota</taxon>
        <taxon>Viridiplantae</taxon>
        <taxon>Streptophyta</taxon>
        <taxon>Embryophyta</taxon>
        <taxon>Tracheophyta</taxon>
        <taxon>Spermatophyta</taxon>
        <taxon>Magnoliopsida</taxon>
        <taxon>eudicotyledons</taxon>
        <taxon>Gunneridae</taxon>
        <taxon>Pentapetalae</taxon>
        <taxon>rosids</taxon>
        <taxon>fabids</taxon>
        <taxon>Fabales</taxon>
        <taxon>Fabaceae</taxon>
        <taxon>Papilionoideae</taxon>
        <taxon>50 kb inversion clade</taxon>
        <taxon>genistoids sensu lato</taxon>
        <taxon>core genistoids</taxon>
        <taxon>Genisteae</taxon>
        <taxon>Lupinus</taxon>
    </lineage>
</organism>
<evidence type="ECO:0000256" key="4">
    <source>
        <dbReference type="ARBA" id="ARBA00022525"/>
    </source>
</evidence>
<gene>
    <name evidence="7" type="ORF">LLUT_LOCUS18311</name>
</gene>
<protein>
    <recommendedName>
        <fullName evidence="6">S-protein homolog</fullName>
    </recommendedName>
</protein>
<comment type="similarity">
    <text evidence="2 6">Belongs to the plant self-incompatibility (S1) protein family.</text>
</comment>
<sequence length="139" mass="16267">MAGLLEKRSMLLLMSLTILGTLQMMFGVVSGGLIHYTKVTMNNTLSQAVTVHCQDRHNDYGYHVLQPNAGYRITFIANPILKRTLWFCSFGWTEEFHKFDIYVQTRDKCENRRCRWLITEKGPCRRTNDTNNPICYPWN</sequence>
<dbReference type="PANTHER" id="PTHR31232:SF43">
    <property type="entry name" value="S-PROTEIN HOMOLOG 29-RELATED"/>
    <property type="match status" value="1"/>
</dbReference>